<dbReference type="SUPFAM" id="SSF47413">
    <property type="entry name" value="lambda repressor-like DNA-binding domains"/>
    <property type="match status" value="1"/>
</dbReference>
<name>A0A330M686_9GAMM</name>
<gene>
    <name evidence="1" type="ORF">SHEWBE_3000</name>
</gene>
<accession>A0A330M686</accession>
<organism evidence="1 2">
    <name type="scientific">Shewanella benthica</name>
    <dbReference type="NCBI Taxonomy" id="43661"/>
    <lineage>
        <taxon>Bacteria</taxon>
        <taxon>Pseudomonadati</taxon>
        <taxon>Pseudomonadota</taxon>
        <taxon>Gammaproteobacteria</taxon>
        <taxon>Alteromonadales</taxon>
        <taxon>Shewanellaceae</taxon>
        <taxon>Shewanella</taxon>
    </lineage>
</organism>
<dbReference type="EMBL" id="LS483452">
    <property type="protein sequence ID" value="SQH76963.1"/>
    <property type="molecule type" value="Genomic_DNA"/>
</dbReference>
<reference evidence="2" key="1">
    <citation type="submission" date="2018-06" db="EMBL/GenBank/DDBJ databases">
        <authorList>
            <person name="Cea G.-C."/>
            <person name="William W."/>
        </authorList>
    </citation>
    <scope>NUCLEOTIDE SEQUENCE [LARGE SCALE GENOMIC DNA]</scope>
    <source>
        <strain evidence="2">DB21MT-2</strain>
    </source>
</reference>
<dbReference type="Proteomes" id="UP000250123">
    <property type="component" value="Chromosome SHEWBE"/>
</dbReference>
<evidence type="ECO:0000313" key="1">
    <source>
        <dbReference type="EMBL" id="SQH76963.1"/>
    </source>
</evidence>
<dbReference type="Gene3D" id="1.10.260.40">
    <property type="entry name" value="lambda repressor-like DNA-binding domains"/>
    <property type="match status" value="1"/>
</dbReference>
<sequence length="64" mass="7075">MKKHTAVEYFKGKSKLAKALGINPASVSQWPEDVPPLRAYQIEQLTQGALKAEVELHNENTQAA</sequence>
<dbReference type="KEGG" id="sbk:SHEWBE_3000"/>
<dbReference type="InterPro" id="IPR010982">
    <property type="entry name" value="Lambda_DNA-bd_dom_sf"/>
</dbReference>
<evidence type="ECO:0000313" key="2">
    <source>
        <dbReference type="Proteomes" id="UP000250123"/>
    </source>
</evidence>
<proteinExistence type="predicted"/>
<dbReference type="GO" id="GO:0003677">
    <property type="term" value="F:DNA binding"/>
    <property type="evidence" value="ECO:0007669"/>
    <property type="project" value="InterPro"/>
</dbReference>
<dbReference type="Pfam" id="PF14549">
    <property type="entry name" value="P22_Cro"/>
    <property type="match status" value="1"/>
</dbReference>
<protein>
    <submittedName>
        <fullName evidence="1">Uncharacterized protein</fullName>
    </submittedName>
</protein>
<dbReference type="OrthoDB" id="6693632at2"/>
<dbReference type="RefSeq" id="WP_112353007.1">
    <property type="nucleotide sequence ID" value="NZ_LS483452.1"/>
</dbReference>
<dbReference type="AlphaFoldDB" id="A0A330M686"/>